<dbReference type="PRINTS" id="PR01775">
    <property type="entry name" value="GLFROXRDTASE"/>
</dbReference>
<evidence type="ECO:0000259" key="3">
    <source>
        <dbReference type="Pfam" id="PF01408"/>
    </source>
</evidence>
<feature type="domain" description="Gfo/Idh/MocA-like oxidoreductase C-terminal" evidence="4">
    <location>
        <begin position="232"/>
        <end position="427"/>
    </location>
</feature>
<dbReference type="SUPFAM" id="SSF51735">
    <property type="entry name" value="NAD(P)-binding Rossmann-fold domains"/>
    <property type="match status" value="1"/>
</dbReference>
<dbReference type="Pfam" id="PF01408">
    <property type="entry name" value="GFO_IDH_MocA"/>
    <property type="match status" value="1"/>
</dbReference>
<dbReference type="Gene3D" id="3.40.50.720">
    <property type="entry name" value="NAD(P)-binding Rossmann-like Domain"/>
    <property type="match status" value="1"/>
</dbReference>
<dbReference type="AlphaFoldDB" id="A0A7K1STN2"/>
<dbReference type="GO" id="GO:0016491">
    <property type="term" value="F:oxidoreductase activity"/>
    <property type="evidence" value="ECO:0007669"/>
    <property type="project" value="UniProtKB-KW"/>
</dbReference>
<gene>
    <name evidence="5" type="ORF">GO621_03875</name>
</gene>
<name>A0A7K1STN2_9SPHI</name>
<dbReference type="InterPro" id="IPR000683">
    <property type="entry name" value="Gfo/Idh/MocA-like_OxRdtase_N"/>
</dbReference>
<comment type="similarity">
    <text evidence="1">Belongs to the Gfo/Idh/MocA family.</text>
</comment>
<proteinExistence type="inferred from homology"/>
<organism evidence="5 6">
    <name type="scientific">Mucilaginibacter arboris</name>
    <dbReference type="NCBI Taxonomy" id="2682090"/>
    <lineage>
        <taxon>Bacteria</taxon>
        <taxon>Pseudomonadati</taxon>
        <taxon>Bacteroidota</taxon>
        <taxon>Sphingobacteriia</taxon>
        <taxon>Sphingobacteriales</taxon>
        <taxon>Sphingobacteriaceae</taxon>
        <taxon>Mucilaginibacter</taxon>
    </lineage>
</organism>
<evidence type="ECO:0000259" key="4">
    <source>
        <dbReference type="Pfam" id="PF02894"/>
    </source>
</evidence>
<dbReference type="InterPro" id="IPR036291">
    <property type="entry name" value="NAD(P)-bd_dom_sf"/>
</dbReference>
<dbReference type="GO" id="GO:0000166">
    <property type="term" value="F:nucleotide binding"/>
    <property type="evidence" value="ECO:0007669"/>
    <property type="project" value="InterPro"/>
</dbReference>
<evidence type="ECO:0000256" key="1">
    <source>
        <dbReference type="ARBA" id="ARBA00010928"/>
    </source>
</evidence>
<evidence type="ECO:0000313" key="6">
    <source>
        <dbReference type="Proteomes" id="UP000462014"/>
    </source>
</evidence>
<dbReference type="Gene3D" id="3.30.360.10">
    <property type="entry name" value="Dihydrodipicolinate Reductase, domain 2"/>
    <property type="match status" value="1"/>
</dbReference>
<keyword evidence="6" id="KW-1185">Reference proteome</keyword>
<dbReference type="Pfam" id="PF02894">
    <property type="entry name" value="GFO_IDH_MocA_C"/>
    <property type="match status" value="1"/>
</dbReference>
<dbReference type="InterPro" id="IPR050984">
    <property type="entry name" value="Gfo/Idh/MocA_domain"/>
</dbReference>
<comment type="caution">
    <text evidence="5">The sequence shown here is derived from an EMBL/GenBank/DDBJ whole genome shotgun (WGS) entry which is preliminary data.</text>
</comment>
<dbReference type="EMBL" id="WPIK01000003">
    <property type="protein sequence ID" value="MVN20672.1"/>
    <property type="molecule type" value="Genomic_DNA"/>
</dbReference>
<feature type="domain" description="Gfo/Idh/MocA-like oxidoreductase N-terminal" evidence="3">
    <location>
        <begin position="92"/>
        <end position="215"/>
    </location>
</feature>
<dbReference type="InterPro" id="IPR008354">
    <property type="entry name" value="Glc-Fru_OxRdtase_bac"/>
</dbReference>
<dbReference type="Proteomes" id="UP000462014">
    <property type="component" value="Unassembled WGS sequence"/>
</dbReference>
<protein>
    <submittedName>
        <fullName evidence="5">Gfo/Idh/MocA family oxidoreductase</fullName>
    </submittedName>
</protein>
<dbReference type="InterPro" id="IPR004104">
    <property type="entry name" value="Gfo/Idh/MocA-like_OxRdtase_C"/>
</dbReference>
<dbReference type="RefSeq" id="WP_157564376.1">
    <property type="nucleotide sequence ID" value="NZ_WPIK01000003.1"/>
</dbReference>
<dbReference type="InterPro" id="IPR006311">
    <property type="entry name" value="TAT_signal"/>
</dbReference>
<sequence length="444" mass="49223">MPDIKETMPLASTQKVFDRRQFIESAGKGLIAATVIGELATGTASAQSTNSNKPGPRSMADAIKVEVPSQHAASEGNQSSFPTILPKDKRVGYAVVGLGELTLGQIMPAFGNCKNSKVVALVSGSADKAKKVAMQYGVEQKKLYNYQNFDEIKNNPEIDAVYIVLPNAMHEEFVIRAAKAGKHVLCEKPMTVSSKSAERMIDACKKAGKKLMIAYRIQYEPNNRQMMQFARSHKFGKVKVITSVNVQNIGDPKQWRLHKALSGGGSLPDIGLYDINTNRFLLGEEPYMVNATTYSTPNDPRFKEVEEAVMFQMFFPSGVIANNTCSYGAHNSKHYRCYADNGGWFGMDPAFDYKGLMPEASQVMGKVQNKMQPKLQEENQFALEIDHFSECVIENKVPYTPGEEGLQDQKIMEAIYESARTGKPVNLERMDKLDTFRGTPPKES</sequence>
<dbReference type="PROSITE" id="PS51318">
    <property type="entry name" value="TAT"/>
    <property type="match status" value="1"/>
</dbReference>
<dbReference type="PANTHER" id="PTHR22604">
    <property type="entry name" value="OXIDOREDUCTASES"/>
    <property type="match status" value="1"/>
</dbReference>
<reference evidence="5 6" key="1">
    <citation type="submission" date="2019-12" db="EMBL/GenBank/DDBJ databases">
        <title>Mucilaginibacter sp. HMF7410 genome sequencing and assembly.</title>
        <authorList>
            <person name="Kang H."/>
            <person name="Cha I."/>
            <person name="Kim H."/>
            <person name="Joh K."/>
        </authorList>
    </citation>
    <scope>NUCLEOTIDE SEQUENCE [LARGE SCALE GENOMIC DNA]</scope>
    <source>
        <strain evidence="5 6">HMF7410</strain>
    </source>
</reference>
<dbReference type="PANTHER" id="PTHR22604:SF105">
    <property type="entry name" value="TRANS-1,2-DIHYDROBENZENE-1,2-DIOL DEHYDROGENASE"/>
    <property type="match status" value="1"/>
</dbReference>
<accession>A0A7K1STN2</accession>
<evidence type="ECO:0000256" key="2">
    <source>
        <dbReference type="ARBA" id="ARBA00023002"/>
    </source>
</evidence>
<evidence type="ECO:0000313" key="5">
    <source>
        <dbReference type="EMBL" id="MVN20672.1"/>
    </source>
</evidence>
<dbReference type="SUPFAM" id="SSF55347">
    <property type="entry name" value="Glyceraldehyde-3-phosphate dehydrogenase-like, C-terminal domain"/>
    <property type="match status" value="1"/>
</dbReference>
<keyword evidence="2" id="KW-0560">Oxidoreductase</keyword>